<dbReference type="AlphaFoldDB" id="A0A9W6IWQ7"/>
<feature type="domain" description="Zinc finger/thioredoxin putative" evidence="2">
    <location>
        <begin position="1"/>
        <end position="34"/>
    </location>
</feature>
<keyword evidence="1" id="KW-0812">Transmembrane</keyword>
<dbReference type="EMBL" id="BSFI01000001">
    <property type="protein sequence ID" value="GLK66437.1"/>
    <property type="molecule type" value="Genomic_DNA"/>
</dbReference>
<evidence type="ECO:0000259" key="2">
    <source>
        <dbReference type="Pfam" id="PF13717"/>
    </source>
</evidence>
<proteinExistence type="predicted"/>
<accession>A0A9W6IWQ7</accession>
<comment type="caution">
    <text evidence="3">The sequence shown here is derived from an EMBL/GenBank/DDBJ whole genome shotgun (WGS) entry which is preliminary data.</text>
</comment>
<dbReference type="Proteomes" id="UP001143372">
    <property type="component" value="Unassembled WGS sequence"/>
</dbReference>
<feature type="transmembrane region" description="Helical" evidence="1">
    <location>
        <begin position="103"/>
        <end position="120"/>
    </location>
</feature>
<evidence type="ECO:0000256" key="1">
    <source>
        <dbReference type="SAM" id="Phobius"/>
    </source>
</evidence>
<name>A0A9W6IWQ7_9HYPH</name>
<reference evidence="3" key="2">
    <citation type="submission" date="2023-01" db="EMBL/GenBank/DDBJ databases">
        <authorList>
            <person name="Sun Q."/>
            <person name="Evtushenko L."/>
        </authorList>
    </citation>
    <scope>NUCLEOTIDE SEQUENCE</scope>
    <source>
        <strain evidence="3">VKM B-2347</strain>
    </source>
</reference>
<keyword evidence="4" id="KW-1185">Reference proteome</keyword>
<dbReference type="NCBIfam" id="TIGR02098">
    <property type="entry name" value="MJ0042_CXXC"/>
    <property type="match status" value="1"/>
</dbReference>
<gene>
    <name evidence="3" type="ORF">GCM10008179_00750</name>
</gene>
<evidence type="ECO:0000313" key="4">
    <source>
        <dbReference type="Proteomes" id="UP001143372"/>
    </source>
</evidence>
<protein>
    <submittedName>
        <fullName evidence="3">Thioredoxin</fullName>
    </submittedName>
</protein>
<dbReference type="InterPro" id="IPR011723">
    <property type="entry name" value="Znf/thioredoxin_put"/>
</dbReference>
<sequence>MLVTCPSCRSSYRLDDRAISEGRTVRCARCATEWFAAATATPVMALDDVAPLDVVETPRIVDVTPSVVTKSARRAVFSFAARNEPVPARPTVRTPRKTSRVRPAAAFAIAGLAALALLVFERDTIVRATPSLASLYAAVGLDVNVRGLDIRDVRSSEQVEEGVPLLLVTGSIANLTQGQVDVPRLRLAVKSGDDRELYAWTTIANRLKLAPGGSAQFRARLASPPAEGEAVAVRFLGRRDIMTTNAGR</sequence>
<dbReference type="RefSeq" id="WP_271166702.1">
    <property type="nucleotide sequence ID" value="NZ_BSFI01000001.1"/>
</dbReference>
<dbReference type="Pfam" id="PF13717">
    <property type="entry name" value="Zn_ribbon_4"/>
    <property type="match status" value="1"/>
</dbReference>
<reference evidence="3" key="1">
    <citation type="journal article" date="2014" name="Int. J. Syst. Evol. Microbiol.">
        <title>Complete genome sequence of Corynebacterium casei LMG S-19264T (=DSM 44701T), isolated from a smear-ripened cheese.</title>
        <authorList>
            <consortium name="US DOE Joint Genome Institute (JGI-PGF)"/>
            <person name="Walter F."/>
            <person name="Albersmeier A."/>
            <person name="Kalinowski J."/>
            <person name="Ruckert C."/>
        </authorList>
    </citation>
    <scope>NUCLEOTIDE SEQUENCE</scope>
    <source>
        <strain evidence="3">VKM B-2347</strain>
    </source>
</reference>
<keyword evidence="1" id="KW-0472">Membrane</keyword>
<keyword evidence="1" id="KW-1133">Transmembrane helix</keyword>
<organism evidence="3 4">
    <name type="scientific">Hansschlegelia plantiphila</name>
    <dbReference type="NCBI Taxonomy" id="374655"/>
    <lineage>
        <taxon>Bacteria</taxon>
        <taxon>Pseudomonadati</taxon>
        <taxon>Pseudomonadota</taxon>
        <taxon>Alphaproteobacteria</taxon>
        <taxon>Hyphomicrobiales</taxon>
        <taxon>Methylopilaceae</taxon>
        <taxon>Hansschlegelia</taxon>
    </lineage>
</organism>
<evidence type="ECO:0000313" key="3">
    <source>
        <dbReference type="EMBL" id="GLK66437.1"/>
    </source>
</evidence>